<evidence type="ECO:0000256" key="1">
    <source>
        <dbReference type="ARBA" id="ARBA00023172"/>
    </source>
</evidence>
<proteinExistence type="predicted"/>
<dbReference type="GO" id="GO:0006310">
    <property type="term" value="P:DNA recombination"/>
    <property type="evidence" value="ECO:0007669"/>
    <property type="project" value="UniProtKB-KW"/>
</dbReference>
<organism evidence="2">
    <name type="scientific">marine metagenome</name>
    <dbReference type="NCBI Taxonomy" id="408172"/>
    <lineage>
        <taxon>unclassified sequences</taxon>
        <taxon>metagenomes</taxon>
        <taxon>ecological metagenomes</taxon>
    </lineage>
</organism>
<dbReference type="SUPFAM" id="SSF56349">
    <property type="entry name" value="DNA breaking-rejoining enzymes"/>
    <property type="match status" value="1"/>
</dbReference>
<sequence>MYAKLVDQRLMSLSVTWAEVLQKSMPEVRDLLGHSTIKMTERYAHLALDNLPKIVGALENRSRSGHVG</sequence>
<dbReference type="InterPro" id="IPR013762">
    <property type="entry name" value="Integrase-like_cat_sf"/>
</dbReference>
<dbReference type="GO" id="GO:0003677">
    <property type="term" value="F:DNA binding"/>
    <property type="evidence" value="ECO:0007669"/>
    <property type="project" value="InterPro"/>
</dbReference>
<evidence type="ECO:0008006" key="3">
    <source>
        <dbReference type="Google" id="ProtNLM"/>
    </source>
</evidence>
<protein>
    <recommendedName>
        <fullName evidence="3">Tyr recombinase domain-containing protein</fullName>
    </recommendedName>
</protein>
<dbReference type="InterPro" id="IPR011010">
    <property type="entry name" value="DNA_brk_join_enz"/>
</dbReference>
<dbReference type="Gene3D" id="1.10.443.10">
    <property type="entry name" value="Intergrase catalytic core"/>
    <property type="match status" value="1"/>
</dbReference>
<dbReference type="EMBL" id="UINC01085529">
    <property type="protein sequence ID" value="SVC33169.1"/>
    <property type="molecule type" value="Genomic_DNA"/>
</dbReference>
<evidence type="ECO:0000313" key="2">
    <source>
        <dbReference type="EMBL" id="SVC33169.1"/>
    </source>
</evidence>
<name>A0A382L958_9ZZZZ</name>
<dbReference type="AlphaFoldDB" id="A0A382L958"/>
<accession>A0A382L958</accession>
<reference evidence="2" key="1">
    <citation type="submission" date="2018-05" db="EMBL/GenBank/DDBJ databases">
        <authorList>
            <person name="Lanie J.A."/>
            <person name="Ng W.-L."/>
            <person name="Kazmierczak K.M."/>
            <person name="Andrzejewski T.M."/>
            <person name="Davidsen T.M."/>
            <person name="Wayne K.J."/>
            <person name="Tettelin H."/>
            <person name="Glass J.I."/>
            <person name="Rusch D."/>
            <person name="Podicherti R."/>
            <person name="Tsui H.-C.T."/>
            <person name="Winkler M.E."/>
        </authorList>
    </citation>
    <scope>NUCLEOTIDE SEQUENCE</scope>
</reference>
<dbReference type="GO" id="GO:0015074">
    <property type="term" value="P:DNA integration"/>
    <property type="evidence" value="ECO:0007669"/>
    <property type="project" value="InterPro"/>
</dbReference>
<keyword evidence="1" id="KW-0233">DNA recombination</keyword>
<gene>
    <name evidence="2" type="ORF">METZ01_LOCUS286023</name>
</gene>